<protein>
    <submittedName>
        <fullName evidence="2">Uncharacterized protein</fullName>
    </submittedName>
</protein>
<dbReference type="EMBL" id="JABWCS010000213">
    <property type="protein sequence ID" value="NUU62169.1"/>
    <property type="molecule type" value="Genomic_DNA"/>
</dbReference>
<proteinExistence type="predicted"/>
<evidence type="ECO:0000256" key="1">
    <source>
        <dbReference type="SAM" id="Phobius"/>
    </source>
</evidence>
<evidence type="ECO:0000313" key="3">
    <source>
        <dbReference type="Proteomes" id="UP000564806"/>
    </source>
</evidence>
<keyword evidence="1" id="KW-1133">Transmembrane helix</keyword>
<name>A0A850EQZ7_9BACL</name>
<feature type="transmembrane region" description="Helical" evidence="1">
    <location>
        <begin position="74"/>
        <end position="91"/>
    </location>
</feature>
<evidence type="ECO:0000313" key="2">
    <source>
        <dbReference type="EMBL" id="NUU62169.1"/>
    </source>
</evidence>
<organism evidence="2 3">
    <name type="scientific">Paenibacillus agri</name>
    <dbReference type="NCBI Taxonomy" id="2744309"/>
    <lineage>
        <taxon>Bacteria</taxon>
        <taxon>Bacillati</taxon>
        <taxon>Bacillota</taxon>
        <taxon>Bacilli</taxon>
        <taxon>Bacillales</taxon>
        <taxon>Paenibacillaceae</taxon>
        <taxon>Paenibacillus</taxon>
    </lineage>
</organism>
<feature type="transmembrane region" description="Helical" evidence="1">
    <location>
        <begin position="43"/>
        <end position="62"/>
    </location>
</feature>
<keyword evidence="1" id="KW-0472">Membrane</keyword>
<sequence>MSSNLRTSSQKPQAVMLTQILLYLAAVVNLFNGFYSIGSNNSLKMTLAAIMILFGLVAIWVASRLGQPIPSRRNHAIVLASILILLRIVEYFVWHNFGFLVGIILPVLVVWRLGKTEAKEWYSAN</sequence>
<dbReference type="Proteomes" id="UP000564806">
    <property type="component" value="Unassembled WGS sequence"/>
</dbReference>
<dbReference type="AlphaFoldDB" id="A0A850EQZ7"/>
<feature type="transmembrane region" description="Helical" evidence="1">
    <location>
        <begin position="20"/>
        <end position="37"/>
    </location>
</feature>
<comment type="caution">
    <text evidence="2">The sequence shown here is derived from an EMBL/GenBank/DDBJ whole genome shotgun (WGS) entry which is preliminary data.</text>
</comment>
<keyword evidence="1" id="KW-0812">Transmembrane</keyword>
<gene>
    <name evidence="2" type="ORF">HPT30_17640</name>
</gene>
<dbReference type="RefSeq" id="WP_175372665.1">
    <property type="nucleotide sequence ID" value="NZ_JABWCS010000213.1"/>
</dbReference>
<keyword evidence="3" id="KW-1185">Reference proteome</keyword>
<reference evidence="2" key="1">
    <citation type="submission" date="2020-06" db="EMBL/GenBank/DDBJ databases">
        <title>Paenibacillus sp. nov., isolated from soil.</title>
        <authorList>
            <person name="Seo Y.L."/>
        </authorList>
    </citation>
    <scope>NUCLEOTIDE SEQUENCE [LARGE SCALE GENOMIC DNA]</scope>
    <source>
        <strain evidence="2">JW14</strain>
    </source>
</reference>
<accession>A0A850EQZ7</accession>
<feature type="transmembrane region" description="Helical" evidence="1">
    <location>
        <begin position="97"/>
        <end position="114"/>
    </location>
</feature>